<feature type="compositionally biased region" description="Low complexity" evidence="1">
    <location>
        <begin position="64"/>
        <end position="80"/>
    </location>
</feature>
<dbReference type="OrthoDB" id="3794676at2759"/>
<evidence type="ECO:0000313" key="3">
    <source>
        <dbReference type="Proteomes" id="UP000799770"/>
    </source>
</evidence>
<sequence length="140" mass="15495">MYPGCSWSEYDHNWPRTTQNIEAHSSLSQQSTPSINNCSTTTVSESPPMNNGPNSKFSKMATTPKPQSSQSSAYASSTASSTKSLHHSVIKSALKKPFQGWSKDLLAARDDLDDDYNFASGARRGTEEWYNARRTKAQQI</sequence>
<proteinExistence type="predicted"/>
<evidence type="ECO:0000313" key="2">
    <source>
        <dbReference type="EMBL" id="KAF2120017.1"/>
    </source>
</evidence>
<feature type="region of interest" description="Disordered" evidence="1">
    <location>
        <begin position="21"/>
        <end position="80"/>
    </location>
</feature>
<accession>A0A6A5ZMF9</accession>
<evidence type="ECO:0000256" key="1">
    <source>
        <dbReference type="SAM" id="MobiDB-lite"/>
    </source>
</evidence>
<reference evidence="2" key="1">
    <citation type="journal article" date="2020" name="Stud. Mycol.">
        <title>101 Dothideomycetes genomes: a test case for predicting lifestyles and emergence of pathogens.</title>
        <authorList>
            <person name="Haridas S."/>
            <person name="Albert R."/>
            <person name="Binder M."/>
            <person name="Bloem J."/>
            <person name="Labutti K."/>
            <person name="Salamov A."/>
            <person name="Andreopoulos B."/>
            <person name="Baker S."/>
            <person name="Barry K."/>
            <person name="Bills G."/>
            <person name="Bluhm B."/>
            <person name="Cannon C."/>
            <person name="Castanera R."/>
            <person name="Culley D."/>
            <person name="Daum C."/>
            <person name="Ezra D."/>
            <person name="Gonzalez J."/>
            <person name="Henrissat B."/>
            <person name="Kuo A."/>
            <person name="Liang C."/>
            <person name="Lipzen A."/>
            <person name="Lutzoni F."/>
            <person name="Magnuson J."/>
            <person name="Mondo S."/>
            <person name="Nolan M."/>
            <person name="Ohm R."/>
            <person name="Pangilinan J."/>
            <person name="Park H.-J."/>
            <person name="Ramirez L."/>
            <person name="Alfaro M."/>
            <person name="Sun H."/>
            <person name="Tritt A."/>
            <person name="Yoshinaga Y."/>
            <person name="Zwiers L.-H."/>
            <person name="Turgeon B."/>
            <person name="Goodwin S."/>
            <person name="Spatafora J."/>
            <person name="Crous P."/>
            <person name="Grigoriev I."/>
        </authorList>
    </citation>
    <scope>NUCLEOTIDE SEQUENCE</scope>
    <source>
        <strain evidence="2">CBS 627.86</strain>
    </source>
</reference>
<feature type="compositionally biased region" description="Polar residues" evidence="1">
    <location>
        <begin position="21"/>
        <end position="61"/>
    </location>
</feature>
<gene>
    <name evidence="2" type="ORF">BDV96DRAFT_566552</name>
</gene>
<dbReference type="EMBL" id="ML977314">
    <property type="protein sequence ID" value="KAF2120017.1"/>
    <property type="molecule type" value="Genomic_DNA"/>
</dbReference>
<organism evidence="2 3">
    <name type="scientific">Lophiotrema nucula</name>
    <dbReference type="NCBI Taxonomy" id="690887"/>
    <lineage>
        <taxon>Eukaryota</taxon>
        <taxon>Fungi</taxon>
        <taxon>Dikarya</taxon>
        <taxon>Ascomycota</taxon>
        <taxon>Pezizomycotina</taxon>
        <taxon>Dothideomycetes</taxon>
        <taxon>Pleosporomycetidae</taxon>
        <taxon>Pleosporales</taxon>
        <taxon>Lophiotremataceae</taxon>
        <taxon>Lophiotrema</taxon>
    </lineage>
</organism>
<keyword evidence="3" id="KW-1185">Reference proteome</keyword>
<dbReference type="AlphaFoldDB" id="A0A6A5ZMF9"/>
<dbReference type="Proteomes" id="UP000799770">
    <property type="component" value="Unassembled WGS sequence"/>
</dbReference>
<name>A0A6A5ZMF9_9PLEO</name>
<protein>
    <submittedName>
        <fullName evidence="2">Uncharacterized protein</fullName>
    </submittedName>
</protein>